<name>A0A3N4IJL5_ASCIM</name>
<feature type="transmembrane region" description="Helical" evidence="2">
    <location>
        <begin position="259"/>
        <end position="279"/>
    </location>
</feature>
<dbReference type="AlphaFoldDB" id="A0A3N4IJL5"/>
<keyword evidence="6" id="KW-1185">Reference proteome</keyword>
<accession>A0A3N4IJL5</accession>
<dbReference type="PANTHER" id="PTHR35859">
    <property type="entry name" value="NONSELECTIVE CATION CHANNEL PROTEIN"/>
    <property type="match status" value="1"/>
</dbReference>
<feature type="transmembrane region" description="Helical" evidence="2">
    <location>
        <begin position="511"/>
        <end position="532"/>
    </location>
</feature>
<keyword evidence="2" id="KW-0812">Transmembrane</keyword>
<dbReference type="PANTHER" id="PTHR35859:SF1">
    <property type="entry name" value="NONSELECTIVE CATION CHANNEL PROTEIN"/>
    <property type="match status" value="1"/>
</dbReference>
<feature type="transmembrane region" description="Helical" evidence="2">
    <location>
        <begin position="314"/>
        <end position="335"/>
    </location>
</feature>
<dbReference type="Proteomes" id="UP000275078">
    <property type="component" value="Unassembled WGS sequence"/>
</dbReference>
<feature type="transmembrane region" description="Helical" evidence="2">
    <location>
        <begin position="396"/>
        <end position="416"/>
    </location>
</feature>
<feature type="compositionally biased region" description="Basic and acidic residues" evidence="1">
    <location>
        <begin position="23"/>
        <end position="32"/>
    </location>
</feature>
<feature type="transmembrane region" description="Helical" evidence="2">
    <location>
        <begin position="285"/>
        <end position="302"/>
    </location>
</feature>
<reference evidence="5 6" key="1">
    <citation type="journal article" date="2018" name="Nat. Ecol. Evol.">
        <title>Pezizomycetes genomes reveal the molecular basis of ectomycorrhizal truffle lifestyle.</title>
        <authorList>
            <person name="Murat C."/>
            <person name="Payen T."/>
            <person name="Noel B."/>
            <person name="Kuo A."/>
            <person name="Morin E."/>
            <person name="Chen J."/>
            <person name="Kohler A."/>
            <person name="Krizsan K."/>
            <person name="Balestrini R."/>
            <person name="Da Silva C."/>
            <person name="Montanini B."/>
            <person name="Hainaut M."/>
            <person name="Levati E."/>
            <person name="Barry K.W."/>
            <person name="Belfiori B."/>
            <person name="Cichocki N."/>
            <person name="Clum A."/>
            <person name="Dockter R.B."/>
            <person name="Fauchery L."/>
            <person name="Guy J."/>
            <person name="Iotti M."/>
            <person name="Le Tacon F."/>
            <person name="Lindquist E.A."/>
            <person name="Lipzen A."/>
            <person name="Malagnac F."/>
            <person name="Mello A."/>
            <person name="Molinier V."/>
            <person name="Miyauchi S."/>
            <person name="Poulain J."/>
            <person name="Riccioni C."/>
            <person name="Rubini A."/>
            <person name="Sitrit Y."/>
            <person name="Splivallo R."/>
            <person name="Traeger S."/>
            <person name="Wang M."/>
            <person name="Zifcakova L."/>
            <person name="Wipf D."/>
            <person name="Zambonelli A."/>
            <person name="Paolocci F."/>
            <person name="Nowrousian M."/>
            <person name="Ottonello S."/>
            <person name="Baldrian P."/>
            <person name="Spatafora J.W."/>
            <person name="Henrissat B."/>
            <person name="Nagy L.G."/>
            <person name="Aury J.M."/>
            <person name="Wincker P."/>
            <person name="Grigoriev I.V."/>
            <person name="Bonfante P."/>
            <person name="Martin F.M."/>
        </authorList>
    </citation>
    <scope>NUCLEOTIDE SEQUENCE [LARGE SCALE GENOMIC DNA]</scope>
    <source>
        <strain evidence="5 6">RN42</strain>
    </source>
</reference>
<keyword evidence="2" id="KW-0472">Membrane</keyword>
<keyword evidence="2" id="KW-1133">Transmembrane helix</keyword>
<protein>
    <submittedName>
        <fullName evidence="5">Uncharacterized protein</fullName>
    </submittedName>
</protein>
<evidence type="ECO:0000256" key="1">
    <source>
        <dbReference type="SAM" id="MobiDB-lite"/>
    </source>
</evidence>
<feature type="region of interest" description="Disordered" evidence="1">
    <location>
        <begin position="9"/>
        <end position="43"/>
    </location>
</feature>
<dbReference type="OrthoDB" id="301415at2759"/>
<proteinExistence type="predicted"/>
<organism evidence="5 6">
    <name type="scientific">Ascobolus immersus RN42</name>
    <dbReference type="NCBI Taxonomy" id="1160509"/>
    <lineage>
        <taxon>Eukaryota</taxon>
        <taxon>Fungi</taxon>
        <taxon>Dikarya</taxon>
        <taxon>Ascomycota</taxon>
        <taxon>Pezizomycotina</taxon>
        <taxon>Pezizomycetes</taxon>
        <taxon>Pezizales</taxon>
        <taxon>Ascobolaceae</taxon>
        <taxon>Ascobolus</taxon>
    </lineage>
</organism>
<dbReference type="Pfam" id="PF23317">
    <property type="entry name" value="YVC1_C"/>
    <property type="match status" value="1"/>
</dbReference>
<dbReference type="EMBL" id="ML119651">
    <property type="protein sequence ID" value="RPA86019.1"/>
    <property type="molecule type" value="Genomic_DNA"/>
</dbReference>
<dbReference type="Pfam" id="PF23190">
    <property type="entry name" value="LHD_TRPY1"/>
    <property type="match status" value="1"/>
</dbReference>
<evidence type="ECO:0000259" key="3">
    <source>
        <dbReference type="Pfam" id="PF23190"/>
    </source>
</evidence>
<feature type="transmembrane region" description="Helical" evidence="2">
    <location>
        <begin position="456"/>
        <end position="477"/>
    </location>
</feature>
<evidence type="ECO:0000313" key="5">
    <source>
        <dbReference type="EMBL" id="RPA86019.1"/>
    </source>
</evidence>
<feature type="transmembrane region" description="Helical" evidence="2">
    <location>
        <begin position="544"/>
        <end position="561"/>
    </location>
</feature>
<gene>
    <name evidence="5" type="ORF">BJ508DRAFT_411615</name>
</gene>
<dbReference type="InterPro" id="IPR056337">
    <property type="entry name" value="LHD_YVC1"/>
</dbReference>
<evidence type="ECO:0000259" key="4">
    <source>
        <dbReference type="Pfam" id="PF23317"/>
    </source>
</evidence>
<evidence type="ECO:0000313" key="6">
    <source>
        <dbReference type="Proteomes" id="UP000275078"/>
    </source>
</evidence>
<evidence type="ECO:0000256" key="2">
    <source>
        <dbReference type="SAM" id="Phobius"/>
    </source>
</evidence>
<dbReference type="STRING" id="1160509.A0A3N4IJL5"/>
<sequence>MGPVIVRRRPVTRTRSKVPGMPKPREHVDRGLPAEPSDVEQHAPDEPLLPVHNHHVPQYPRILPARINQMAIQLKILVERMIPVEIKPGILDKPNCPLFTPEVISLVDLCCPGDEKCAVVYCLLLAMEWFKQEGGEELTEADISNLRAKCCQVLAKWLLDIEEDDDYMMQGMLLRKFRHRRGKNVTSLSNAVERAVDLHALTLISSGGYQKCINYLWRGWIIQDPDDGTQFVPYMHVADPSWSKHFDHDRLRAPRYQNYFQIFVSIVFLVLYTIVINTLNPGGELDVIEGFLYFFTLAYTFDECGKIFKVGWDFLSFWSGFNFTLYALIITSFVFRMTALAWDKGTPQRYDNQVLSYNFLAFAAPMVWMRMLLYLDGFQFFGTMLLVLKMMMRESLIFFSLLLVVLVGFLQAFIGLDGSDNKADATNFIIRSMIGAVLGGPDLASFDSFAHPFGMILYHLFTFIVIVILLNILIALYNQAYTDIMENAEEEFLCLYAHKTMRFVRAPDENVFLPPFNVIEIFCLIIPLEWWMSRKHYAYLNDKVMRVIYSPLMVLIAFWEVRLAQKVLANRLRGDSDDDRVMDWETVNTTESDVFNNWYAACAVAGPAPELNPAHQTTKEILKLRDELTSKLEELDRRIGSVVATRTGSGEGASGSSDSDG</sequence>
<dbReference type="InterPro" id="IPR056336">
    <property type="entry name" value="YVC1_C"/>
</dbReference>
<feature type="domain" description="Calcium channel YVC1-like C-terminal transmembrane" evidence="4">
    <location>
        <begin position="270"/>
        <end position="566"/>
    </location>
</feature>
<feature type="domain" description="YVC1 N-terminal linker helical" evidence="3">
    <location>
        <begin position="68"/>
        <end position="246"/>
    </location>
</feature>
<dbReference type="InterPro" id="IPR052971">
    <property type="entry name" value="TRP_calcium_channel"/>
</dbReference>